<dbReference type="InterPro" id="IPR028045">
    <property type="entry name" value="HROB"/>
</dbReference>
<dbReference type="Pfam" id="PF15072">
    <property type="entry name" value="HROB"/>
    <property type="match status" value="1"/>
</dbReference>
<dbReference type="EMBL" id="JANBOH010000147">
    <property type="protein sequence ID" value="KAJ1644720.1"/>
    <property type="molecule type" value="Genomic_DNA"/>
</dbReference>
<dbReference type="PANTHER" id="PTHR14523">
    <property type="entry name" value="UNCHARACTERIZED PROTEIN C17ORF53 HOMOLOG"/>
    <property type="match status" value="1"/>
</dbReference>
<dbReference type="InterPro" id="IPR058570">
    <property type="entry name" value="HROB_OB"/>
</dbReference>
<evidence type="ECO:0000256" key="1">
    <source>
        <dbReference type="SAM" id="MobiDB-lite"/>
    </source>
</evidence>
<dbReference type="Proteomes" id="UP001145021">
    <property type="component" value="Unassembled WGS sequence"/>
</dbReference>
<keyword evidence="4" id="KW-1185">Reference proteome</keyword>
<gene>
    <name evidence="3" type="ORF">LPJ64_003636</name>
</gene>
<sequence>MSARPPSTGFAALDGLLKRAREQKKANPAPSKRMAVANGSEASKGNGGNVPRPSSVAVSQLANVDKGIDSLDDGDALLDYVPDDIEDILNGVPLEEDKEQEGISLQPQNAAQSQVSQQVSQQVSAASSRLAQFEYRTPVRPPAQKERQIDIARSISFLQQQQSAKKSAASSTSASASISRSASTSVFKTIERTIVNRRKQKSTANMSGRQELPGPAGLINSTTEDIGETIAPTQRPVSVFRTPFARRPGAESASEADFESGTWSAMLDFLQLPSYTPKTAKRIMRDHKDSVGVSIQWVQKNVKQTQKVCRMLVQIQDIVGGDHDVNAVVVDPTGEMSASIHRQVVVDLARECTAGTSVILENVVVLVLAGARPSLVVTSASIVRVFAVETSGSRFNPIVLTQTQTQTQAQAQMQPDDLNRRYSQGTPTQPPHDSRLVQEDGVGCEIELLPRSPRVTNQVNDNDNSDRNSVLNDDLGDVFMEGLDDVEGLIDILDPSP</sequence>
<feature type="domain" description="Homologous recombination OB-fold protein OB-fold" evidence="2">
    <location>
        <begin position="306"/>
        <end position="387"/>
    </location>
</feature>
<feature type="region of interest" description="Disordered" evidence="1">
    <location>
        <begin position="406"/>
        <end position="436"/>
    </location>
</feature>
<name>A0A9W7XJE6_9FUNG</name>
<dbReference type="AlphaFoldDB" id="A0A9W7XJE6"/>
<proteinExistence type="predicted"/>
<feature type="region of interest" description="Disordered" evidence="1">
    <location>
        <begin position="197"/>
        <end position="216"/>
    </location>
</feature>
<evidence type="ECO:0000313" key="4">
    <source>
        <dbReference type="Proteomes" id="UP001145021"/>
    </source>
</evidence>
<protein>
    <recommendedName>
        <fullName evidence="2">Homologous recombination OB-fold protein OB-fold domain-containing protein</fullName>
    </recommendedName>
</protein>
<evidence type="ECO:0000259" key="2">
    <source>
        <dbReference type="Pfam" id="PF15072"/>
    </source>
</evidence>
<accession>A0A9W7XJE6</accession>
<evidence type="ECO:0000313" key="3">
    <source>
        <dbReference type="EMBL" id="KAJ1644720.1"/>
    </source>
</evidence>
<reference evidence="3" key="1">
    <citation type="submission" date="2022-07" db="EMBL/GenBank/DDBJ databases">
        <title>Phylogenomic reconstructions and comparative analyses of Kickxellomycotina fungi.</title>
        <authorList>
            <person name="Reynolds N.K."/>
            <person name="Stajich J.E."/>
            <person name="Barry K."/>
            <person name="Grigoriev I.V."/>
            <person name="Crous P."/>
            <person name="Smith M.E."/>
        </authorList>
    </citation>
    <scope>NUCLEOTIDE SEQUENCE</scope>
    <source>
        <strain evidence="3">NBRC 105413</strain>
    </source>
</reference>
<dbReference type="GO" id="GO:0000725">
    <property type="term" value="P:recombinational repair"/>
    <property type="evidence" value="ECO:0007669"/>
    <property type="project" value="InterPro"/>
</dbReference>
<organism evidence="3 4">
    <name type="scientific">Coemansia asiatica</name>
    <dbReference type="NCBI Taxonomy" id="1052880"/>
    <lineage>
        <taxon>Eukaryota</taxon>
        <taxon>Fungi</taxon>
        <taxon>Fungi incertae sedis</taxon>
        <taxon>Zoopagomycota</taxon>
        <taxon>Kickxellomycotina</taxon>
        <taxon>Kickxellomycetes</taxon>
        <taxon>Kickxellales</taxon>
        <taxon>Kickxellaceae</taxon>
        <taxon>Coemansia</taxon>
    </lineage>
</organism>
<feature type="region of interest" description="Disordered" evidence="1">
    <location>
        <begin position="21"/>
        <end position="54"/>
    </location>
</feature>
<comment type="caution">
    <text evidence="3">The sequence shown here is derived from an EMBL/GenBank/DDBJ whole genome shotgun (WGS) entry which is preliminary data.</text>
</comment>
<dbReference type="PANTHER" id="PTHR14523:SF1">
    <property type="entry name" value="HOMOLOGOUS RECOMBINATION OB-FOLD PROTEIN"/>
    <property type="match status" value="1"/>
</dbReference>